<accession>A0A813DJQ7</accession>
<dbReference type="FunFam" id="1.20.1050.10:FF:000010">
    <property type="entry name" value="Maleylacetoacetate isomerase isoform 1"/>
    <property type="match status" value="1"/>
</dbReference>
<organism evidence="3 4">
    <name type="scientific">Polarella glacialis</name>
    <name type="common">Dinoflagellate</name>
    <dbReference type="NCBI Taxonomy" id="89957"/>
    <lineage>
        <taxon>Eukaryota</taxon>
        <taxon>Sar</taxon>
        <taxon>Alveolata</taxon>
        <taxon>Dinophyceae</taxon>
        <taxon>Suessiales</taxon>
        <taxon>Suessiaceae</taxon>
        <taxon>Polarella</taxon>
    </lineage>
</organism>
<dbReference type="PANTHER" id="PTHR42673">
    <property type="entry name" value="MALEYLACETOACETATE ISOMERASE"/>
    <property type="match status" value="1"/>
</dbReference>
<dbReference type="GO" id="GO:0016034">
    <property type="term" value="F:maleylacetoacetate isomerase activity"/>
    <property type="evidence" value="ECO:0007669"/>
    <property type="project" value="TreeGrafter"/>
</dbReference>
<keyword evidence="4" id="KW-1185">Reference proteome</keyword>
<dbReference type="InterPro" id="IPR010987">
    <property type="entry name" value="Glutathione-S-Trfase_C-like"/>
</dbReference>
<proteinExistence type="inferred from homology"/>
<comment type="caution">
    <text evidence="3">The sequence shown here is derived from an EMBL/GenBank/DDBJ whole genome shotgun (WGS) entry which is preliminary data.</text>
</comment>
<evidence type="ECO:0000256" key="1">
    <source>
        <dbReference type="ARBA" id="ARBA00010007"/>
    </source>
</evidence>
<dbReference type="Pfam" id="PF13410">
    <property type="entry name" value="GST_C_2"/>
    <property type="match status" value="1"/>
</dbReference>
<evidence type="ECO:0000259" key="2">
    <source>
        <dbReference type="PROSITE" id="PS50405"/>
    </source>
</evidence>
<feature type="non-terminal residue" evidence="3">
    <location>
        <position position="174"/>
    </location>
</feature>
<dbReference type="Gene3D" id="1.20.1050.10">
    <property type="match status" value="1"/>
</dbReference>
<protein>
    <recommendedName>
        <fullName evidence="2">GST C-terminal domain-containing protein</fullName>
    </recommendedName>
</protein>
<evidence type="ECO:0000313" key="3">
    <source>
        <dbReference type="EMBL" id="CAE8586462.1"/>
    </source>
</evidence>
<dbReference type="GO" id="GO:0006749">
    <property type="term" value="P:glutathione metabolic process"/>
    <property type="evidence" value="ECO:0007669"/>
    <property type="project" value="TreeGrafter"/>
</dbReference>
<dbReference type="OrthoDB" id="202840at2759"/>
<dbReference type="GO" id="GO:0004364">
    <property type="term" value="F:glutathione transferase activity"/>
    <property type="evidence" value="ECO:0007669"/>
    <property type="project" value="TreeGrafter"/>
</dbReference>
<evidence type="ECO:0000313" key="4">
    <source>
        <dbReference type="Proteomes" id="UP000654075"/>
    </source>
</evidence>
<dbReference type="SUPFAM" id="SSF47616">
    <property type="entry name" value="GST C-terminal domain-like"/>
    <property type="match status" value="1"/>
</dbReference>
<dbReference type="EMBL" id="CAJNNV010002077">
    <property type="protein sequence ID" value="CAE8586462.1"/>
    <property type="molecule type" value="Genomic_DNA"/>
</dbReference>
<dbReference type="PROSITE" id="PS50405">
    <property type="entry name" value="GST_CTER"/>
    <property type="match status" value="1"/>
</dbReference>
<reference evidence="3" key="1">
    <citation type="submission" date="2021-02" db="EMBL/GenBank/DDBJ databases">
        <authorList>
            <person name="Dougan E. K."/>
            <person name="Rhodes N."/>
            <person name="Thang M."/>
            <person name="Chan C."/>
        </authorList>
    </citation>
    <scope>NUCLEOTIDE SEQUENCE</scope>
</reference>
<feature type="domain" description="GST C-terminal" evidence="2">
    <location>
        <begin position="45"/>
        <end position="173"/>
    </location>
</feature>
<gene>
    <name evidence="3" type="ORF">PGLA1383_LOCUS5327</name>
</gene>
<dbReference type="Proteomes" id="UP000654075">
    <property type="component" value="Unassembled WGS sequence"/>
</dbReference>
<dbReference type="PANTHER" id="PTHR42673:SF4">
    <property type="entry name" value="MALEYLACETOACETATE ISOMERASE"/>
    <property type="match status" value="1"/>
</dbReference>
<sequence length="174" mass="18431">AELHRWRGQDPDNDPVSGNHRFLDSCCSASSSASPLVPDAERPGGILRRAKALQIAEIINSGIQPFQNLSTIKSVKVATSAAGGDVDGRGFAAEAIRRGLAACEKIVKESGARFAVGDEVSVADLCIVPQLYGARRFGVDVSEFPELLRVEAECQDLPSFQAARADAQPDAEAP</sequence>
<comment type="similarity">
    <text evidence="1">Belongs to the GST superfamily. Zeta family.</text>
</comment>
<dbReference type="InterPro" id="IPR036282">
    <property type="entry name" value="Glutathione-S-Trfase_C_sf"/>
</dbReference>
<dbReference type="AlphaFoldDB" id="A0A813DJQ7"/>
<name>A0A813DJQ7_POLGL</name>
<dbReference type="GO" id="GO:0006559">
    <property type="term" value="P:L-phenylalanine catabolic process"/>
    <property type="evidence" value="ECO:0007669"/>
    <property type="project" value="TreeGrafter"/>
</dbReference>